<gene>
    <name evidence="2" type="ORF">SAMN04489717_1880</name>
</gene>
<dbReference type="Proteomes" id="UP000198983">
    <property type="component" value="Chromosome I"/>
</dbReference>
<dbReference type="STRING" id="117157.SAMN04489717_1880"/>
<dbReference type="CDD" id="cd00093">
    <property type="entry name" value="HTH_XRE"/>
    <property type="match status" value="1"/>
</dbReference>
<name>A0A1H1Q4L7_9ACTN</name>
<sequence length="200" mass="22235">MSQVLRIRRRELGLSQTQLAQAAGVHMRQIRRYEAGEQQPVFPVAVAIAKALDISLAELAGMPTHRVNLTGDWWASWQTPKDHQQHVTAQEIRIDQQAELIHVVTTTHGSSAEGGYMWSGELRLWDNEILMGWYTAADGSVHSKGTVYIVLHTHGDSARGRWVGLSDHGQIMTGWVGLGKSEDDARGIIDQLKANERKPA</sequence>
<reference evidence="2 3" key="1">
    <citation type="submission" date="2016-10" db="EMBL/GenBank/DDBJ databases">
        <authorList>
            <person name="de Groot N.N."/>
        </authorList>
    </citation>
    <scope>NUCLEOTIDE SEQUENCE [LARGE SCALE GENOMIC DNA]</scope>
    <source>
        <strain evidence="2 3">DSM 22024</strain>
    </source>
</reference>
<evidence type="ECO:0000259" key="1">
    <source>
        <dbReference type="PROSITE" id="PS50943"/>
    </source>
</evidence>
<evidence type="ECO:0000313" key="3">
    <source>
        <dbReference type="Proteomes" id="UP000198983"/>
    </source>
</evidence>
<dbReference type="OrthoDB" id="7428772at2"/>
<organism evidence="2 3">
    <name type="scientific">Actinopolymorpha singaporensis</name>
    <dbReference type="NCBI Taxonomy" id="117157"/>
    <lineage>
        <taxon>Bacteria</taxon>
        <taxon>Bacillati</taxon>
        <taxon>Actinomycetota</taxon>
        <taxon>Actinomycetes</taxon>
        <taxon>Propionibacteriales</taxon>
        <taxon>Actinopolymorphaceae</taxon>
        <taxon>Actinopolymorpha</taxon>
    </lineage>
</organism>
<dbReference type="Gene3D" id="1.10.260.40">
    <property type="entry name" value="lambda repressor-like DNA-binding domains"/>
    <property type="match status" value="1"/>
</dbReference>
<dbReference type="GO" id="GO:0003677">
    <property type="term" value="F:DNA binding"/>
    <property type="evidence" value="ECO:0007669"/>
    <property type="project" value="InterPro"/>
</dbReference>
<dbReference type="PROSITE" id="PS50943">
    <property type="entry name" value="HTH_CROC1"/>
    <property type="match status" value="1"/>
</dbReference>
<evidence type="ECO:0000313" key="2">
    <source>
        <dbReference type="EMBL" id="SDS18356.1"/>
    </source>
</evidence>
<protein>
    <submittedName>
        <fullName evidence="2">Helix-turn-helix</fullName>
    </submittedName>
</protein>
<accession>A0A1H1Q4L7</accession>
<dbReference type="EMBL" id="LT629732">
    <property type="protein sequence ID" value="SDS18356.1"/>
    <property type="molecule type" value="Genomic_DNA"/>
</dbReference>
<keyword evidence="3" id="KW-1185">Reference proteome</keyword>
<dbReference type="InterPro" id="IPR010982">
    <property type="entry name" value="Lambda_DNA-bd_dom_sf"/>
</dbReference>
<dbReference type="AlphaFoldDB" id="A0A1H1Q4L7"/>
<feature type="domain" description="HTH cro/C1-type" evidence="1">
    <location>
        <begin position="5"/>
        <end position="59"/>
    </location>
</feature>
<dbReference type="SUPFAM" id="SSF47413">
    <property type="entry name" value="lambda repressor-like DNA-binding domains"/>
    <property type="match status" value="1"/>
</dbReference>
<proteinExistence type="predicted"/>
<dbReference type="Pfam" id="PF01381">
    <property type="entry name" value="HTH_3"/>
    <property type="match status" value="1"/>
</dbReference>
<dbReference type="InterPro" id="IPR001387">
    <property type="entry name" value="Cro/C1-type_HTH"/>
</dbReference>
<dbReference type="SMART" id="SM00530">
    <property type="entry name" value="HTH_XRE"/>
    <property type="match status" value="1"/>
</dbReference>